<gene>
    <name evidence="8" type="primary">LOC105178146</name>
</gene>
<sequence>MAGGGGGKEGDWECSGCHNRNYAFRSFCNRCKQPRLLVDTKTPADSKWLPRIGDWICTGCTNNNYASREKCKKCGQPKEVAAMPAVAIPGASVPTHPTYFARAQGGGMMTLGALHPSMSLSSSWPLGGTDQYGNQPTGPYGLQPASNWPSGSISDISYASQKTQLPPVSNGNGWRTGDWMCTCGFHNYSSRVQCKKCNAPQPISTPSLVSPAVTALGTKRLASEEFVHNWDNKRLNAGQAYALQQPYPGFESFPSPGGTQLNSLYPTIPTGNTATPQTLQFNLQIPRAPATATLLGKGAKQWRDGDWMCSNCNNHNYASRAQCNRCKSQREVPAQPLSVA</sequence>
<dbReference type="AlphaFoldDB" id="A0A6I9UL44"/>
<keyword evidence="1" id="KW-0479">Metal-binding</keyword>
<evidence type="ECO:0000256" key="1">
    <source>
        <dbReference type="ARBA" id="ARBA00022723"/>
    </source>
</evidence>
<dbReference type="GO" id="GO:0003729">
    <property type="term" value="F:mRNA binding"/>
    <property type="evidence" value="ECO:0007669"/>
    <property type="project" value="TreeGrafter"/>
</dbReference>
<feature type="domain" description="RanBP2-type" evidence="6">
    <location>
        <begin position="303"/>
        <end position="332"/>
    </location>
</feature>
<evidence type="ECO:0000256" key="3">
    <source>
        <dbReference type="ARBA" id="ARBA00022833"/>
    </source>
</evidence>
<evidence type="ECO:0000259" key="6">
    <source>
        <dbReference type="PROSITE" id="PS50199"/>
    </source>
</evidence>
<feature type="region of interest" description="Disordered" evidence="5">
    <location>
        <begin position="125"/>
        <end position="146"/>
    </location>
</feature>
<evidence type="ECO:0000313" key="8">
    <source>
        <dbReference type="RefSeq" id="XP_011099831.1"/>
    </source>
</evidence>
<keyword evidence="7" id="KW-1185">Reference proteome</keyword>
<dbReference type="FunFam" id="4.10.1060.10:FF:000013">
    <property type="entry name" value="Zinc finger, RanBP2-type protein"/>
    <property type="match status" value="2"/>
</dbReference>
<evidence type="ECO:0000256" key="5">
    <source>
        <dbReference type="SAM" id="MobiDB-lite"/>
    </source>
</evidence>
<proteinExistence type="predicted"/>
<dbReference type="RefSeq" id="XP_011099831.1">
    <property type="nucleotide sequence ID" value="XM_011101529.2"/>
</dbReference>
<dbReference type="PROSITE" id="PS50199">
    <property type="entry name" value="ZF_RANBP2_2"/>
    <property type="match status" value="4"/>
</dbReference>
<dbReference type="KEGG" id="sind:105178146"/>
<dbReference type="SUPFAM" id="SSF90209">
    <property type="entry name" value="Ran binding protein zinc finger-like"/>
    <property type="match status" value="4"/>
</dbReference>
<dbReference type="FunCoup" id="A0A6I9UL44">
    <property type="interactions" value="426"/>
</dbReference>
<dbReference type="Proteomes" id="UP000504604">
    <property type="component" value="Linkage group LG15"/>
</dbReference>
<dbReference type="SMART" id="SM00547">
    <property type="entry name" value="ZnF_RBZ"/>
    <property type="match status" value="4"/>
</dbReference>
<accession>A0A6I9UL44</accession>
<reference evidence="8" key="1">
    <citation type="submission" date="2025-08" db="UniProtKB">
        <authorList>
            <consortium name="RefSeq"/>
        </authorList>
    </citation>
    <scope>IDENTIFICATION</scope>
</reference>
<dbReference type="GO" id="GO:0008270">
    <property type="term" value="F:zinc ion binding"/>
    <property type="evidence" value="ECO:0007669"/>
    <property type="project" value="UniProtKB-KW"/>
</dbReference>
<evidence type="ECO:0000256" key="4">
    <source>
        <dbReference type="PROSITE-ProRule" id="PRU00322"/>
    </source>
</evidence>
<dbReference type="InParanoid" id="A0A6I9UL44"/>
<keyword evidence="3" id="KW-0862">Zinc</keyword>
<evidence type="ECO:0000313" key="7">
    <source>
        <dbReference type="Proteomes" id="UP000504604"/>
    </source>
</evidence>
<dbReference type="GO" id="GO:0005737">
    <property type="term" value="C:cytoplasm"/>
    <property type="evidence" value="ECO:0007669"/>
    <property type="project" value="TreeGrafter"/>
</dbReference>
<dbReference type="Gene3D" id="4.10.1060.10">
    <property type="entry name" value="Zinc finger, RanBP2-type"/>
    <property type="match status" value="4"/>
</dbReference>
<dbReference type="InterPro" id="IPR036443">
    <property type="entry name" value="Znf_RanBP2_sf"/>
</dbReference>
<dbReference type="OrthoDB" id="1878647at2759"/>
<dbReference type="PROSITE" id="PS01358">
    <property type="entry name" value="ZF_RANBP2_1"/>
    <property type="match status" value="3"/>
</dbReference>
<keyword evidence="2 4" id="KW-0863">Zinc-finger</keyword>
<dbReference type="Pfam" id="PF00641">
    <property type="entry name" value="Zn_ribbon_RanBP"/>
    <property type="match status" value="3"/>
</dbReference>
<feature type="domain" description="RanBP2-type" evidence="6">
    <location>
        <begin position="175"/>
        <end position="203"/>
    </location>
</feature>
<feature type="domain" description="RanBP2-type" evidence="6">
    <location>
        <begin position="8"/>
        <end position="37"/>
    </location>
</feature>
<dbReference type="PANTHER" id="PTHR23111">
    <property type="entry name" value="ZINC FINGER PROTEIN"/>
    <property type="match status" value="1"/>
</dbReference>
<feature type="domain" description="RanBP2-type" evidence="6">
    <location>
        <begin position="51"/>
        <end position="80"/>
    </location>
</feature>
<name>A0A6I9UL44_SESIN</name>
<dbReference type="GeneID" id="105178146"/>
<dbReference type="InterPro" id="IPR001876">
    <property type="entry name" value="Znf_RanBP2"/>
</dbReference>
<protein>
    <submittedName>
        <fullName evidence="8">Calpain-15</fullName>
    </submittedName>
</protein>
<organism evidence="7 8">
    <name type="scientific">Sesamum indicum</name>
    <name type="common">Oriental sesame</name>
    <name type="synonym">Sesamum orientale</name>
    <dbReference type="NCBI Taxonomy" id="4182"/>
    <lineage>
        <taxon>Eukaryota</taxon>
        <taxon>Viridiplantae</taxon>
        <taxon>Streptophyta</taxon>
        <taxon>Embryophyta</taxon>
        <taxon>Tracheophyta</taxon>
        <taxon>Spermatophyta</taxon>
        <taxon>Magnoliopsida</taxon>
        <taxon>eudicotyledons</taxon>
        <taxon>Gunneridae</taxon>
        <taxon>Pentapetalae</taxon>
        <taxon>asterids</taxon>
        <taxon>lamiids</taxon>
        <taxon>Lamiales</taxon>
        <taxon>Pedaliaceae</taxon>
        <taxon>Sesamum</taxon>
    </lineage>
</organism>
<evidence type="ECO:0000256" key="2">
    <source>
        <dbReference type="ARBA" id="ARBA00022771"/>
    </source>
</evidence>
<dbReference type="PANTHER" id="PTHR23111:SF71">
    <property type="entry name" value="RANBP2-TYPE DOMAIN-CONTAINING PROTEIN"/>
    <property type="match status" value="1"/>
</dbReference>